<sequence>MTKILKVIKPFFVMENGDTFEYNADTDQYESVYNEEHNSSNEDNSTVVSSYNSVYRISKEYAKMLLDNGYVEEVDDKKRFVNIFDEINNKLSEYNNELCALKSKADENTPQCLLVEKETVLRNMIKLLEYLKGLKK</sequence>
<dbReference type="EMBL" id="MT774402">
    <property type="protein sequence ID" value="QOR57283.1"/>
    <property type="molecule type" value="Genomic_DNA"/>
</dbReference>
<dbReference type="GeneID" id="65131220"/>
<dbReference type="InterPro" id="IPR055823">
    <property type="entry name" value="DUF7399"/>
</dbReference>
<dbReference type="Proteomes" id="UP000593599">
    <property type="component" value="Segment"/>
</dbReference>
<dbReference type="RefSeq" id="YP_010112735.1">
    <property type="nucleotide sequence ID" value="NC_055895.1"/>
</dbReference>
<evidence type="ECO:0000313" key="2">
    <source>
        <dbReference type="Proteomes" id="UP000593599"/>
    </source>
</evidence>
<keyword evidence="2" id="KW-1185">Reference proteome</keyword>
<proteinExistence type="predicted"/>
<protein>
    <submittedName>
        <fullName evidence="1">Uncharacterized protein</fullName>
    </submittedName>
</protein>
<dbReference type="Pfam" id="PF24132">
    <property type="entry name" value="DUF7399"/>
    <property type="match status" value="1"/>
</dbReference>
<name>A0A7M1RSC0_9CAUD</name>
<reference evidence="1 2" key="1">
    <citation type="submission" date="2020-07" db="EMBL/GenBank/DDBJ databases">
        <title>Taxonomic proposal: Crassvirales, a new order of highly abundant and diverse bacterial viruses.</title>
        <authorList>
            <person name="Shkoporov A.N."/>
            <person name="Stockdale S.R."/>
            <person name="Guerin E."/>
            <person name="Ross R.P."/>
            <person name="Hill C."/>
        </authorList>
    </citation>
    <scope>NUCLEOTIDE SEQUENCE [LARGE SCALE GENOMIC DNA]</scope>
</reference>
<dbReference type="KEGG" id="vg:65131220"/>
<evidence type="ECO:0000313" key="1">
    <source>
        <dbReference type="EMBL" id="QOR57283.1"/>
    </source>
</evidence>
<accession>A0A7M1RSC0</accession>
<organism evidence="1 2">
    <name type="scientific">uncultured phage cr7_1</name>
    <dbReference type="NCBI Taxonomy" id="2772086"/>
    <lineage>
        <taxon>Viruses</taxon>
        <taxon>Duplodnaviria</taxon>
        <taxon>Heunggongvirae</taxon>
        <taxon>Uroviricota</taxon>
        <taxon>Caudoviricetes</taxon>
        <taxon>Crassvirales</taxon>
        <taxon>Suoliviridae</taxon>
        <taxon>Oafivirinae</taxon>
        <taxon>Burzaovirus</taxon>
        <taxon>Burzaovirus coli</taxon>
    </lineage>
</organism>